<proteinExistence type="predicted"/>
<organism evidence="1">
    <name type="scientific">Rhizophora mucronata</name>
    <name type="common">Asiatic mangrove</name>
    <dbReference type="NCBI Taxonomy" id="61149"/>
    <lineage>
        <taxon>Eukaryota</taxon>
        <taxon>Viridiplantae</taxon>
        <taxon>Streptophyta</taxon>
        <taxon>Embryophyta</taxon>
        <taxon>Tracheophyta</taxon>
        <taxon>Spermatophyta</taxon>
        <taxon>Magnoliopsida</taxon>
        <taxon>eudicotyledons</taxon>
        <taxon>Gunneridae</taxon>
        <taxon>Pentapetalae</taxon>
        <taxon>rosids</taxon>
        <taxon>fabids</taxon>
        <taxon>Malpighiales</taxon>
        <taxon>Rhizophoraceae</taxon>
        <taxon>Rhizophora</taxon>
    </lineage>
</organism>
<name>A0A2P2LB22_RHIMU</name>
<sequence>MRSATFDSQLNAFHKNCTVKGG</sequence>
<accession>A0A2P2LB22</accession>
<dbReference type="EMBL" id="GGEC01034704">
    <property type="protein sequence ID" value="MBX15188.1"/>
    <property type="molecule type" value="Transcribed_RNA"/>
</dbReference>
<reference evidence="1" key="1">
    <citation type="submission" date="2018-02" db="EMBL/GenBank/DDBJ databases">
        <title>Rhizophora mucronata_Transcriptome.</title>
        <authorList>
            <person name="Meera S.P."/>
            <person name="Sreeshan A."/>
            <person name="Augustine A."/>
        </authorList>
    </citation>
    <scope>NUCLEOTIDE SEQUENCE</scope>
    <source>
        <tissue evidence="1">Leaf</tissue>
    </source>
</reference>
<protein>
    <submittedName>
        <fullName evidence="1">Uncharacterized protein</fullName>
    </submittedName>
</protein>
<dbReference type="AlphaFoldDB" id="A0A2P2LB22"/>
<evidence type="ECO:0000313" key="1">
    <source>
        <dbReference type="EMBL" id="MBX15188.1"/>
    </source>
</evidence>